<evidence type="ECO:0000313" key="9">
    <source>
        <dbReference type="EMBL" id="ASS73680.1"/>
    </source>
</evidence>
<feature type="chain" id="PRO_5039004723" evidence="7">
    <location>
        <begin position="20"/>
        <end position="325"/>
    </location>
</feature>
<dbReference type="AlphaFoldDB" id="A0A223CWJ6"/>
<dbReference type="Proteomes" id="UP000214688">
    <property type="component" value="Chromosome"/>
</dbReference>
<evidence type="ECO:0000256" key="7">
    <source>
        <dbReference type="SAM" id="SignalP"/>
    </source>
</evidence>
<feature type="compositionally biased region" description="Low complexity" evidence="6">
    <location>
        <begin position="32"/>
        <end position="45"/>
    </location>
</feature>
<feature type="signal peptide" evidence="7">
    <location>
        <begin position="1"/>
        <end position="19"/>
    </location>
</feature>
<proteinExistence type="inferred from homology"/>
<dbReference type="InterPro" id="IPR002491">
    <property type="entry name" value="ABC_transptr_periplasmic_BD"/>
</dbReference>
<evidence type="ECO:0000256" key="1">
    <source>
        <dbReference type="ARBA" id="ARBA00004196"/>
    </source>
</evidence>
<accession>A0A223CWJ6</accession>
<organism evidence="9 10">
    <name type="scientific">Tumebacillus algifaecis</name>
    <dbReference type="NCBI Taxonomy" id="1214604"/>
    <lineage>
        <taxon>Bacteria</taxon>
        <taxon>Bacillati</taxon>
        <taxon>Bacillota</taxon>
        <taxon>Bacilli</taxon>
        <taxon>Bacillales</taxon>
        <taxon>Alicyclobacillaceae</taxon>
        <taxon>Tumebacillus</taxon>
    </lineage>
</organism>
<dbReference type="EMBL" id="CP022657">
    <property type="protein sequence ID" value="ASS73680.1"/>
    <property type="molecule type" value="Genomic_DNA"/>
</dbReference>
<keyword evidence="10" id="KW-1185">Reference proteome</keyword>
<dbReference type="PROSITE" id="PS50983">
    <property type="entry name" value="FE_B12_PBP"/>
    <property type="match status" value="1"/>
</dbReference>
<comment type="subcellular location">
    <subcellularLocation>
        <location evidence="1">Cell envelope</location>
    </subcellularLocation>
</comment>
<dbReference type="Gene3D" id="3.40.50.1980">
    <property type="entry name" value="Nitrogenase molybdenum iron protein domain"/>
    <property type="match status" value="2"/>
</dbReference>
<dbReference type="KEGG" id="tab:CIG75_00935"/>
<sequence>MKKILANLALMLMCVAVVTGCGSDSKGKEEQQGAQTEQKQEQAEPTTKVVKYLDQEYTLPAKTERIVITGAVEAMEDSIVLDVNPVGAISFSGAFPDLFKPITGASTSTGEKMEPNFETILSLKPDVILASSKFKPEVVEKLKKITVTIPYSHVATNWEANLTLLGELSGKQEQAAKEIAKYKADLEAAKTKLSSKLKDKKVVAVRIRNGQIYVYPAAVFFNPVLYGDLGLTVPSEVQAAKAQELISIEKFAEMNPDYLFVQYLADENKDTPNALKEVQENPILKQTNAFKNGKTFVNVVDPLAQGGTAYSKIEFLKAAVENLSK</sequence>
<evidence type="ECO:0000256" key="5">
    <source>
        <dbReference type="SAM" id="Coils"/>
    </source>
</evidence>
<dbReference type="PROSITE" id="PS51257">
    <property type="entry name" value="PROKAR_LIPOPROTEIN"/>
    <property type="match status" value="1"/>
</dbReference>
<feature type="coiled-coil region" evidence="5">
    <location>
        <begin position="172"/>
        <end position="199"/>
    </location>
</feature>
<keyword evidence="3" id="KW-0813">Transport</keyword>
<evidence type="ECO:0000259" key="8">
    <source>
        <dbReference type="PROSITE" id="PS50983"/>
    </source>
</evidence>
<protein>
    <submittedName>
        <fullName evidence="9">Iron-uptake system-binding protein</fullName>
    </submittedName>
</protein>
<gene>
    <name evidence="9" type="ORF">CIG75_00935</name>
</gene>
<evidence type="ECO:0000256" key="4">
    <source>
        <dbReference type="ARBA" id="ARBA00022729"/>
    </source>
</evidence>
<dbReference type="SUPFAM" id="SSF53807">
    <property type="entry name" value="Helical backbone' metal receptor"/>
    <property type="match status" value="1"/>
</dbReference>
<dbReference type="Pfam" id="PF01497">
    <property type="entry name" value="Peripla_BP_2"/>
    <property type="match status" value="1"/>
</dbReference>
<dbReference type="InterPro" id="IPR051313">
    <property type="entry name" value="Bact_iron-sidero_bind"/>
</dbReference>
<evidence type="ECO:0000256" key="6">
    <source>
        <dbReference type="SAM" id="MobiDB-lite"/>
    </source>
</evidence>
<dbReference type="OrthoDB" id="26763at2"/>
<evidence type="ECO:0000256" key="2">
    <source>
        <dbReference type="ARBA" id="ARBA00008814"/>
    </source>
</evidence>
<reference evidence="9 10" key="1">
    <citation type="journal article" date="2015" name="Int. J. Syst. Evol. Microbiol.">
        <title>Tumebacillus algifaecis sp. nov., isolated from decomposing algal scum.</title>
        <authorList>
            <person name="Wu Y.F."/>
            <person name="Zhang B."/>
            <person name="Xing P."/>
            <person name="Wu Q.L."/>
            <person name="Liu S.J."/>
        </authorList>
    </citation>
    <scope>NUCLEOTIDE SEQUENCE [LARGE SCALE GENOMIC DNA]</scope>
    <source>
        <strain evidence="9 10">THMBR28</strain>
    </source>
</reference>
<dbReference type="PANTHER" id="PTHR30532:SF10">
    <property type="entry name" value="IRON-UPTAKE SYSTEM-BINDING PROTEIN"/>
    <property type="match status" value="1"/>
</dbReference>
<keyword evidence="5" id="KW-0175">Coiled coil</keyword>
<name>A0A223CWJ6_9BACL</name>
<dbReference type="GO" id="GO:1901678">
    <property type="term" value="P:iron coordination entity transport"/>
    <property type="evidence" value="ECO:0007669"/>
    <property type="project" value="UniProtKB-ARBA"/>
</dbReference>
<keyword evidence="4 7" id="KW-0732">Signal</keyword>
<dbReference type="PANTHER" id="PTHR30532">
    <property type="entry name" value="IRON III DICITRATE-BINDING PERIPLASMIC PROTEIN"/>
    <property type="match status" value="1"/>
</dbReference>
<comment type="similarity">
    <text evidence="2">Belongs to the bacterial solute-binding protein 8 family.</text>
</comment>
<evidence type="ECO:0000256" key="3">
    <source>
        <dbReference type="ARBA" id="ARBA00022448"/>
    </source>
</evidence>
<feature type="region of interest" description="Disordered" evidence="6">
    <location>
        <begin position="25"/>
        <end position="45"/>
    </location>
</feature>
<dbReference type="GO" id="GO:0030288">
    <property type="term" value="C:outer membrane-bounded periplasmic space"/>
    <property type="evidence" value="ECO:0007669"/>
    <property type="project" value="TreeGrafter"/>
</dbReference>
<dbReference type="RefSeq" id="WP_094234940.1">
    <property type="nucleotide sequence ID" value="NZ_CP022657.1"/>
</dbReference>
<evidence type="ECO:0000313" key="10">
    <source>
        <dbReference type="Proteomes" id="UP000214688"/>
    </source>
</evidence>
<feature type="domain" description="Fe/B12 periplasmic-binding" evidence="8">
    <location>
        <begin position="66"/>
        <end position="325"/>
    </location>
</feature>